<feature type="transmembrane region" description="Helical" evidence="6">
    <location>
        <begin position="172"/>
        <end position="193"/>
    </location>
</feature>
<dbReference type="GO" id="GO:0016020">
    <property type="term" value="C:membrane"/>
    <property type="evidence" value="ECO:0007669"/>
    <property type="project" value="UniProtKB-SubCell"/>
</dbReference>
<feature type="transmembrane region" description="Helical" evidence="6">
    <location>
        <begin position="29"/>
        <end position="47"/>
    </location>
</feature>
<evidence type="ECO:0000256" key="4">
    <source>
        <dbReference type="ARBA" id="ARBA00022989"/>
    </source>
</evidence>
<dbReference type="PANTHER" id="PTHR31566">
    <property type="entry name" value="CYTOCHROME C BIOGENESIS PROTEIN CCS1, CHLOROPLASTIC"/>
    <property type="match status" value="1"/>
</dbReference>
<keyword evidence="2 6" id="KW-0812">Transmembrane</keyword>
<dbReference type="AlphaFoldDB" id="A0A6J7P9G1"/>
<keyword evidence="5 6" id="KW-0472">Membrane</keyword>
<evidence type="ECO:0000259" key="7">
    <source>
        <dbReference type="Pfam" id="PF05140"/>
    </source>
</evidence>
<dbReference type="InterPro" id="IPR007816">
    <property type="entry name" value="ResB-like_domain"/>
</dbReference>
<dbReference type="GO" id="GO:0017004">
    <property type="term" value="P:cytochrome complex assembly"/>
    <property type="evidence" value="ECO:0007669"/>
    <property type="project" value="UniProtKB-KW"/>
</dbReference>
<protein>
    <submittedName>
        <fullName evidence="8">Unannotated protein</fullName>
    </submittedName>
</protein>
<feature type="transmembrane region" description="Helical" evidence="6">
    <location>
        <begin position="430"/>
        <end position="448"/>
    </location>
</feature>
<keyword evidence="4 6" id="KW-1133">Transmembrane helix</keyword>
<dbReference type="EMBL" id="CAFBPB010000048">
    <property type="protein sequence ID" value="CAB5002046.1"/>
    <property type="molecule type" value="Genomic_DNA"/>
</dbReference>
<proteinExistence type="predicted"/>
<evidence type="ECO:0000256" key="6">
    <source>
        <dbReference type="SAM" id="Phobius"/>
    </source>
</evidence>
<organism evidence="8">
    <name type="scientific">freshwater metagenome</name>
    <dbReference type="NCBI Taxonomy" id="449393"/>
    <lineage>
        <taxon>unclassified sequences</taxon>
        <taxon>metagenomes</taxon>
        <taxon>ecological metagenomes</taxon>
    </lineage>
</organism>
<feature type="domain" description="ResB-like" evidence="7">
    <location>
        <begin position="27"/>
        <end position="482"/>
    </location>
</feature>
<dbReference type="Pfam" id="PF05140">
    <property type="entry name" value="ResB"/>
    <property type="match status" value="1"/>
</dbReference>
<feature type="transmembrane region" description="Helical" evidence="6">
    <location>
        <begin position="84"/>
        <end position="102"/>
    </location>
</feature>
<evidence type="ECO:0000256" key="3">
    <source>
        <dbReference type="ARBA" id="ARBA00022748"/>
    </source>
</evidence>
<reference evidence="8" key="1">
    <citation type="submission" date="2020-05" db="EMBL/GenBank/DDBJ databases">
        <authorList>
            <person name="Chiriac C."/>
            <person name="Salcher M."/>
            <person name="Ghai R."/>
            <person name="Kavagutti S V."/>
        </authorList>
    </citation>
    <scope>NUCLEOTIDE SEQUENCE</scope>
</reference>
<sequence>MSNQKIEVPAIGMGPLLRFSWRQLTSMRTALILLLMLGIAAIPGSLIPQRGQNPMKVQELFTQSPGLAKFYDALSLFDVYASPWFSAIYILLFLSLIGCVLPRSFEHFKAARALPPATPKNLNLMEHFATWSGEGNELDLAQKWFRRNRFRVKVDGNSLSAEKGFLRETGNLLFHLALIMVLFGVSFGALFGMKGDAIVNVGETFVNTTTSYDSISLGRLSNESSLAPFTITVNKFVAKYNAITSAPEDYTLNVTSKNSPESRENQNVIKVNSPLGFGSTNVYLQANGYSPIVTVRDKSNAIVFQGPVPFLPQDSNLTSIGAIKVPDMQPQIGFVASFLPTAARDKVKGGISAFPELLDPALLLSVWRGDLGLDRGIPQSVYRINTSKMEQIGLQSLKPGEIYTFADGSISFDGITPWVNLQIVRDPGKSFALVGSVLAIAGLLASLFGRRRRIWIRVTAQGKVEVAGLAKNAVAGLASEIETFVSAIRGKSEGAL</sequence>
<accession>A0A6J7P9G1</accession>
<comment type="subcellular location">
    <subcellularLocation>
        <location evidence="1">Membrane</location>
        <topology evidence="1">Multi-pass membrane protein</topology>
    </subcellularLocation>
</comment>
<evidence type="ECO:0000313" key="8">
    <source>
        <dbReference type="EMBL" id="CAB5002046.1"/>
    </source>
</evidence>
<gene>
    <name evidence="8" type="ORF">UFOPK4049_00497</name>
</gene>
<evidence type="ECO:0000256" key="2">
    <source>
        <dbReference type="ARBA" id="ARBA00022692"/>
    </source>
</evidence>
<evidence type="ECO:0000256" key="1">
    <source>
        <dbReference type="ARBA" id="ARBA00004141"/>
    </source>
</evidence>
<evidence type="ECO:0000256" key="5">
    <source>
        <dbReference type="ARBA" id="ARBA00023136"/>
    </source>
</evidence>
<dbReference type="InterPro" id="IPR023494">
    <property type="entry name" value="Cyt_c_bgen_Ccs1/CcsB/ResB"/>
</dbReference>
<dbReference type="PANTHER" id="PTHR31566:SF0">
    <property type="entry name" value="CYTOCHROME C BIOGENESIS PROTEIN CCS1, CHLOROPLASTIC"/>
    <property type="match status" value="1"/>
</dbReference>
<name>A0A6J7P9G1_9ZZZZ</name>
<keyword evidence="3" id="KW-0201">Cytochrome c-type biogenesis</keyword>